<gene>
    <name evidence="1" type="ORF">R5W23_003559</name>
</gene>
<protein>
    <recommendedName>
        <fullName evidence="3">Transcriptional regulator</fullName>
    </recommendedName>
</protein>
<evidence type="ECO:0000313" key="2">
    <source>
        <dbReference type="Proteomes" id="UP001272242"/>
    </source>
</evidence>
<comment type="caution">
    <text evidence="1">The sequence shown here is derived from an EMBL/GenBank/DDBJ whole genome shotgun (WGS) entry which is preliminary data.</text>
</comment>
<name>A0ABU5F3F8_9BACT</name>
<evidence type="ECO:0000313" key="1">
    <source>
        <dbReference type="EMBL" id="MDY3562113.1"/>
    </source>
</evidence>
<keyword evidence="2" id="KW-1185">Reference proteome</keyword>
<evidence type="ECO:0008006" key="3">
    <source>
        <dbReference type="Google" id="ProtNLM"/>
    </source>
</evidence>
<dbReference type="EMBL" id="JAXBLV010000207">
    <property type="protein sequence ID" value="MDY3562113.1"/>
    <property type="molecule type" value="Genomic_DNA"/>
</dbReference>
<sequence>MASVRCPCHGNPACQLCHGTKFYEYQPGPRGWLPFACPTCAGTGSTRTAEGTQERCITCKGSWSIDPGYPPMAPGWRGALRAGWKTFFGGG</sequence>
<dbReference type="Proteomes" id="UP001272242">
    <property type="component" value="Unassembled WGS sequence"/>
</dbReference>
<proteinExistence type="predicted"/>
<reference evidence="2" key="1">
    <citation type="journal article" date="2023" name="Mar. Drugs">
        <title>Gemmata algarum, a Novel Planctomycete Isolated from an Algal Mat, Displays Antimicrobial Activity.</title>
        <authorList>
            <person name="Kumar G."/>
            <person name="Kallscheuer N."/>
            <person name="Kashif M."/>
            <person name="Ahamad S."/>
            <person name="Jagadeeshwari U."/>
            <person name="Pannikurungottu S."/>
            <person name="Haufschild T."/>
            <person name="Kabuu M."/>
            <person name="Sasikala C."/>
            <person name="Jogler C."/>
            <person name="Ramana C."/>
        </authorList>
    </citation>
    <scope>NUCLEOTIDE SEQUENCE [LARGE SCALE GENOMIC DNA]</scope>
    <source>
        <strain evidence="2">JC673</strain>
    </source>
</reference>
<dbReference type="RefSeq" id="WP_261184869.1">
    <property type="nucleotide sequence ID" value="NZ_JAXBLV010000207.1"/>
</dbReference>
<accession>A0ABU5F3F8</accession>
<organism evidence="1 2">
    <name type="scientific">Gemmata algarum</name>
    <dbReference type="NCBI Taxonomy" id="2975278"/>
    <lineage>
        <taxon>Bacteria</taxon>
        <taxon>Pseudomonadati</taxon>
        <taxon>Planctomycetota</taxon>
        <taxon>Planctomycetia</taxon>
        <taxon>Gemmatales</taxon>
        <taxon>Gemmataceae</taxon>
        <taxon>Gemmata</taxon>
    </lineage>
</organism>